<name>A0A0H4T3K0_9BACT</name>
<keyword evidence="1" id="KW-0812">Transmembrane</keyword>
<feature type="transmembrane region" description="Helical" evidence="1">
    <location>
        <begin position="21"/>
        <end position="42"/>
    </location>
</feature>
<sequence length="124" mass="13932">MVKVIKEKVPKNRNLVKKIPYIRYLILFVFINILTISTVLVLKNKIPPQVPLFYGYARGDAQLTNPNGLILPNAISLIFIILNSIISYFINSDYLKKVLIISSFIATLLASITVIKIIFLVGGL</sequence>
<organism evidence="2">
    <name type="scientific">uncultured Microgenomates bacterium Rifle_16ft_4_minimus_37633</name>
    <dbReference type="NCBI Taxonomy" id="1665114"/>
    <lineage>
        <taxon>Bacteria</taxon>
        <taxon>Candidatus Microgenomatota</taxon>
        <taxon>environmental samples</taxon>
    </lineage>
</organism>
<dbReference type="AlphaFoldDB" id="A0A0H4T3K0"/>
<dbReference type="EMBL" id="KT006999">
    <property type="protein sequence ID" value="AKQ02228.1"/>
    <property type="molecule type" value="Genomic_DNA"/>
</dbReference>
<proteinExistence type="predicted"/>
<evidence type="ECO:0000313" key="2">
    <source>
        <dbReference type="EMBL" id="AKQ02228.1"/>
    </source>
</evidence>
<accession>A0A0H4T3K0</accession>
<keyword evidence="1" id="KW-0472">Membrane</keyword>
<evidence type="ECO:0000256" key="1">
    <source>
        <dbReference type="SAM" id="Phobius"/>
    </source>
</evidence>
<reference evidence="2" key="1">
    <citation type="journal article" date="2015" name="ISME J.">
        <title>Aquifer environment selects for microbial species cohorts in sediment and groundwater.</title>
        <authorList>
            <person name="Hug L.A."/>
            <person name="Thomas B.C."/>
            <person name="Brown C.T."/>
            <person name="Frischkorn K.R."/>
            <person name="Williams K.H."/>
            <person name="Tringe S.G."/>
            <person name="Banfield J.F."/>
        </authorList>
    </citation>
    <scope>NUCLEOTIDE SEQUENCE</scope>
</reference>
<feature type="transmembrane region" description="Helical" evidence="1">
    <location>
        <begin position="70"/>
        <end position="91"/>
    </location>
</feature>
<keyword evidence="1" id="KW-1133">Transmembrane helix</keyword>
<evidence type="ECO:0008006" key="3">
    <source>
        <dbReference type="Google" id="ProtNLM"/>
    </source>
</evidence>
<feature type="transmembrane region" description="Helical" evidence="1">
    <location>
        <begin position="98"/>
        <end position="121"/>
    </location>
</feature>
<protein>
    <recommendedName>
        <fullName evidence="3">DUF1648 domain-containing protein</fullName>
    </recommendedName>
</protein>